<evidence type="ECO:0000256" key="4">
    <source>
        <dbReference type="ARBA" id="ARBA00022777"/>
    </source>
</evidence>
<dbReference type="GO" id="GO:0005634">
    <property type="term" value="C:nucleus"/>
    <property type="evidence" value="ECO:0007669"/>
    <property type="project" value="TreeGrafter"/>
</dbReference>
<name>A0A137NWA8_CONC2</name>
<dbReference type="PROSITE" id="PS00107">
    <property type="entry name" value="PROTEIN_KINASE_ATP"/>
    <property type="match status" value="1"/>
</dbReference>
<sequence>LGKGVSGTVFLIKRNKDGEIMAAKFTSKISTKGKKDTIQRQLNRTANEVLLLQRLHHENVVKTVDLVTHNNNLAIVMEYCPTNLFNLVKNHTLSKSALHDYFTQIATGVAYLHNEVGIAHRDLKLENICVGLDGRVKIIDFGSALSIRGLCGSDPYIAPEVWTSNDPLHPHYNIGYDPRLADIWSMGIILTAMHTGRFPW</sequence>
<dbReference type="Gene3D" id="1.10.510.10">
    <property type="entry name" value="Transferase(Phosphotransferase) domain 1"/>
    <property type="match status" value="1"/>
</dbReference>
<dbReference type="STRING" id="796925.A0A137NWA8"/>
<gene>
    <name evidence="9" type="ORF">CONCODRAFT_30731</name>
</gene>
<dbReference type="PROSITE" id="PS50011">
    <property type="entry name" value="PROTEIN_KINASE_DOM"/>
    <property type="match status" value="1"/>
</dbReference>
<dbReference type="InterPro" id="IPR000719">
    <property type="entry name" value="Prot_kinase_dom"/>
</dbReference>
<feature type="binding site" evidence="6">
    <location>
        <position position="24"/>
    </location>
    <ligand>
        <name>ATP</name>
        <dbReference type="ChEBI" id="CHEBI:30616"/>
    </ligand>
</feature>
<evidence type="ECO:0000313" key="9">
    <source>
        <dbReference type="EMBL" id="KXN67047.1"/>
    </source>
</evidence>
<keyword evidence="3 6" id="KW-0547">Nucleotide-binding</keyword>
<organism evidence="9 10">
    <name type="scientific">Conidiobolus coronatus (strain ATCC 28846 / CBS 209.66 / NRRL 28638)</name>
    <name type="common">Delacroixia coronata</name>
    <dbReference type="NCBI Taxonomy" id="796925"/>
    <lineage>
        <taxon>Eukaryota</taxon>
        <taxon>Fungi</taxon>
        <taxon>Fungi incertae sedis</taxon>
        <taxon>Zoopagomycota</taxon>
        <taxon>Entomophthoromycotina</taxon>
        <taxon>Entomophthoromycetes</taxon>
        <taxon>Entomophthorales</taxon>
        <taxon>Ancylistaceae</taxon>
        <taxon>Conidiobolus</taxon>
    </lineage>
</organism>
<comment type="similarity">
    <text evidence="7">Belongs to the protein kinase superfamily.</text>
</comment>
<dbReference type="GO" id="GO:0004674">
    <property type="term" value="F:protein serine/threonine kinase activity"/>
    <property type="evidence" value="ECO:0007669"/>
    <property type="project" value="UniProtKB-KW"/>
</dbReference>
<evidence type="ECO:0000313" key="10">
    <source>
        <dbReference type="Proteomes" id="UP000070444"/>
    </source>
</evidence>
<keyword evidence="5 6" id="KW-0067">ATP-binding</keyword>
<proteinExistence type="inferred from homology"/>
<dbReference type="OrthoDB" id="6513151at2759"/>
<reference evidence="9 10" key="1">
    <citation type="journal article" date="2015" name="Genome Biol. Evol.">
        <title>Phylogenomic analyses indicate that early fungi evolved digesting cell walls of algal ancestors of land plants.</title>
        <authorList>
            <person name="Chang Y."/>
            <person name="Wang S."/>
            <person name="Sekimoto S."/>
            <person name="Aerts A.L."/>
            <person name="Choi C."/>
            <person name="Clum A."/>
            <person name="LaButti K.M."/>
            <person name="Lindquist E.A."/>
            <person name="Yee Ngan C."/>
            <person name="Ohm R.A."/>
            <person name="Salamov A.A."/>
            <person name="Grigoriev I.V."/>
            <person name="Spatafora J.W."/>
            <person name="Berbee M.L."/>
        </authorList>
    </citation>
    <scope>NUCLEOTIDE SEQUENCE [LARGE SCALE GENOMIC DNA]</scope>
    <source>
        <strain evidence="9 10">NRRL 28638</strain>
    </source>
</reference>
<dbReference type="Proteomes" id="UP000070444">
    <property type="component" value="Unassembled WGS sequence"/>
</dbReference>
<dbReference type="InterPro" id="IPR017441">
    <property type="entry name" value="Protein_kinase_ATP_BS"/>
</dbReference>
<evidence type="ECO:0000256" key="6">
    <source>
        <dbReference type="PROSITE-ProRule" id="PRU10141"/>
    </source>
</evidence>
<dbReference type="InterPro" id="IPR011009">
    <property type="entry name" value="Kinase-like_dom_sf"/>
</dbReference>
<dbReference type="PROSITE" id="PS00108">
    <property type="entry name" value="PROTEIN_KINASE_ST"/>
    <property type="match status" value="1"/>
</dbReference>
<evidence type="ECO:0000256" key="1">
    <source>
        <dbReference type="ARBA" id="ARBA00022527"/>
    </source>
</evidence>
<keyword evidence="2" id="KW-0808">Transferase</keyword>
<feature type="domain" description="Protein kinase" evidence="8">
    <location>
        <begin position="1"/>
        <end position="200"/>
    </location>
</feature>
<dbReference type="EMBL" id="KQ964665">
    <property type="protein sequence ID" value="KXN67047.1"/>
    <property type="molecule type" value="Genomic_DNA"/>
</dbReference>
<evidence type="ECO:0000256" key="5">
    <source>
        <dbReference type="ARBA" id="ARBA00022840"/>
    </source>
</evidence>
<keyword evidence="10" id="KW-1185">Reference proteome</keyword>
<dbReference type="SUPFAM" id="SSF56112">
    <property type="entry name" value="Protein kinase-like (PK-like)"/>
    <property type="match status" value="1"/>
</dbReference>
<evidence type="ECO:0000256" key="7">
    <source>
        <dbReference type="RuleBase" id="RU000304"/>
    </source>
</evidence>
<dbReference type="GO" id="GO:0005524">
    <property type="term" value="F:ATP binding"/>
    <property type="evidence" value="ECO:0007669"/>
    <property type="project" value="UniProtKB-UniRule"/>
</dbReference>
<evidence type="ECO:0000256" key="2">
    <source>
        <dbReference type="ARBA" id="ARBA00022679"/>
    </source>
</evidence>
<dbReference type="PANTHER" id="PTHR24345">
    <property type="entry name" value="SERINE/THREONINE-PROTEIN KINASE PLK"/>
    <property type="match status" value="1"/>
</dbReference>
<accession>A0A137NWA8</accession>
<feature type="non-terminal residue" evidence="9">
    <location>
        <position position="200"/>
    </location>
</feature>
<evidence type="ECO:0000256" key="3">
    <source>
        <dbReference type="ARBA" id="ARBA00022741"/>
    </source>
</evidence>
<dbReference type="InterPro" id="IPR008271">
    <property type="entry name" value="Ser/Thr_kinase_AS"/>
</dbReference>
<dbReference type="SMART" id="SM00220">
    <property type="entry name" value="S_TKc"/>
    <property type="match status" value="1"/>
</dbReference>
<dbReference type="Pfam" id="PF00069">
    <property type="entry name" value="Pkinase"/>
    <property type="match status" value="1"/>
</dbReference>
<dbReference type="PANTHER" id="PTHR24345:SF0">
    <property type="entry name" value="CELL CYCLE SERINE_THREONINE-PROTEIN KINASE CDC5_MSD2"/>
    <property type="match status" value="1"/>
</dbReference>
<protein>
    <submittedName>
        <fullName evidence="9">Kinase-like protein</fullName>
    </submittedName>
</protein>
<dbReference type="OMA" id="HPHYNIG"/>
<feature type="non-terminal residue" evidence="9">
    <location>
        <position position="1"/>
    </location>
</feature>
<dbReference type="AlphaFoldDB" id="A0A137NWA8"/>
<evidence type="ECO:0000259" key="8">
    <source>
        <dbReference type="PROSITE" id="PS50011"/>
    </source>
</evidence>
<keyword evidence="4 9" id="KW-0418">Kinase</keyword>
<keyword evidence="1 7" id="KW-0723">Serine/threonine-protein kinase</keyword>